<dbReference type="PROSITE" id="PS00543">
    <property type="entry name" value="HLYD_FAMILY"/>
    <property type="match status" value="1"/>
</dbReference>
<dbReference type="AlphaFoldDB" id="E7RXM7"/>
<dbReference type="eggNOG" id="COG0845">
    <property type="taxonomic scope" value="Bacteria"/>
</dbReference>
<evidence type="ECO:0000256" key="2">
    <source>
        <dbReference type="ARBA" id="ARBA00009477"/>
    </source>
</evidence>
<feature type="region of interest" description="Disordered" evidence="11">
    <location>
        <begin position="1"/>
        <end position="29"/>
    </location>
</feature>
<gene>
    <name evidence="13" type="ORF">HMPREF0551_1448</name>
</gene>
<keyword evidence="10" id="KW-0175">Coiled coil</keyword>
<evidence type="ECO:0000256" key="3">
    <source>
        <dbReference type="ARBA" id="ARBA00022448"/>
    </source>
</evidence>
<evidence type="ECO:0000256" key="9">
    <source>
        <dbReference type="RuleBase" id="RU365093"/>
    </source>
</evidence>
<feature type="domain" description="AprE-like beta-barrel" evidence="12">
    <location>
        <begin position="324"/>
        <end position="418"/>
    </location>
</feature>
<dbReference type="STRING" id="887898.HMPREF0551_1448"/>
<dbReference type="InterPro" id="IPR050739">
    <property type="entry name" value="MFP"/>
</dbReference>
<dbReference type="GO" id="GO:0009306">
    <property type="term" value="P:protein secretion"/>
    <property type="evidence" value="ECO:0007669"/>
    <property type="project" value="InterPro"/>
</dbReference>
<evidence type="ECO:0000256" key="10">
    <source>
        <dbReference type="SAM" id="Coils"/>
    </source>
</evidence>
<dbReference type="Gene3D" id="1.10.287.470">
    <property type="entry name" value="Helix hairpin bin"/>
    <property type="match status" value="1"/>
</dbReference>
<keyword evidence="3 9" id="KW-0813">Transport</keyword>
<protein>
    <recommendedName>
        <fullName evidence="9">Membrane fusion protein (MFP) family protein</fullName>
    </recommendedName>
</protein>
<keyword evidence="4 9" id="KW-1003">Cell membrane</keyword>
<evidence type="ECO:0000313" key="14">
    <source>
        <dbReference type="Proteomes" id="UP000011021"/>
    </source>
</evidence>
<dbReference type="PANTHER" id="PTHR30386">
    <property type="entry name" value="MEMBRANE FUSION SUBUNIT OF EMRAB-TOLC MULTIDRUG EFFLUX PUMP"/>
    <property type="match status" value="1"/>
</dbReference>
<feature type="compositionally biased region" description="Polar residues" evidence="11">
    <location>
        <begin position="1"/>
        <end position="11"/>
    </location>
</feature>
<sequence>MVPSPAQSGQSGAAGRSAQRAVATATPQAVQPRDTFAHPVYAGSGSDFDFMRDMQQAMVNDRQKSSFLLLVLMVALLVSAAIWAHYSKLEEITKGDARIIASSREQVIQSLEGGILAEMLVREGATVEKGQPLLRIDETKARSSYKEGLSKVISLKASAARLRAEARGTPLKFPEDVLADAEVVDNETDTYNARRDSLQQAIATSKASQALIGREINITKPMVAKGLVAETELLRLQRQYNDLQAAMQERINKYRVDAANDLSRVEAELAQVQEALTARQDQVTRTVLTAPVHGIVKNIRMNTRGGVIQPGQDIMEIIPLEDQLLVEAKIRPHEVAFLRPGLPATVKISAYDYAIYGGLHGKVELISPDTLRDDEQRSAGNDRYYRVLVRTTSSTLHAGGKDLPIIPGMTAAVEIRTGEKTVMDYILKPILKMREAFRER</sequence>
<evidence type="ECO:0000256" key="4">
    <source>
        <dbReference type="ARBA" id="ARBA00022475"/>
    </source>
</evidence>
<dbReference type="Pfam" id="PF26002">
    <property type="entry name" value="Beta-barrel_AprE"/>
    <property type="match status" value="1"/>
</dbReference>
<dbReference type="PANTHER" id="PTHR30386:SF26">
    <property type="entry name" value="TRANSPORT PROTEIN COMB"/>
    <property type="match status" value="1"/>
</dbReference>
<evidence type="ECO:0000256" key="8">
    <source>
        <dbReference type="ARBA" id="ARBA00023136"/>
    </source>
</evidence>
<dbReference type="PRINTS" id="PR01490">
    <property type="entry name" value="RTXTOXIND"/>
</dbReference>
<comment type="subcellular location">
    <subcellularLocation>
        <location evidence="1 9">Cell inner membrane</location>
        <topology evidence="1 9">Single-pass membrane protein</topology>
    </subcellularLocation>
</comment>
<keyword evidence="14" id="KW-1185">Reference proteome</keyword>
<comment type="similarity">
    <text evidence="2 9">Belongs to the membrane fusion protein (MFP) (TC 8.A.1) family.</text>
</comment>
<evidence type="ECO:0000259" key="12">
    <source>
        <dbReference type="Pfam" id="PF26002"/>
    </source>
</evidence>
<dbReference type="GO" id="GO:0005886">
    <property type="term" value="C:plasma membrane"/>
    <property type="evidence" value="ECO:0007669"/>
    <property type="project" value="UniProtKB-SubCell"/>
</dbReference>
<evidence type="ECO:0000313" key="13">
    <source>
        <dbReference type="EMBL" id="EFV94701.1"/>
    </source>
</evidence>
<dbReference type="InterPro" id="IPR010129">
    <property type="entry name" value="T1SS_HlyD"/>
</dbReference>
<dbReference type="InterPro" id="IPR058982">
    <property type="entry name" value="Beta-barrel_AprE"/>
</dbReference>
<dbReference type="Gene3D" id="2.40.30.170">
    <property type="match status" value="1"/>
</dbReference>
<accession>E7RXM7</accession>
<keyword evidence="6 9" id="KW-0812">Transmembrane</keyword>
<dbReference type="HOGENOM" id="CLU_023976_8_0_4"/>
<evidence type="ECO:0000256" key="7">
    <source>
        <dbReference type="ARBA" id="ARBA00022989"/>
    </source>
</evidence>
<proteinExistence type="inferred from homology"/>
<organism evidence="13 14">
    <name type="scientific">Lautropia mirabilis ATCC 51599</name>
    <dbReference type="NCBI Taxonomy" id="887898"/>
    <lineage>
        <taxon>Bacteria</taxon>
        <taxon>Pseudomonadati</taxon>
        <taxon>Pseudomonadota</taxon>
        <taxon>Betaproteobacteria</taxon>
        <taxon>Burkholderiales</taxon>
        <taxon>Burkholderiaceae</taxon>
        <taxon>Lautropia</taxon>
    </lineage>
</organism>
<dbReference type="EMBL" id="AEQP01000010">
    <property type="protein sequence ID" value="EFV94701.1"/>
    <property type="molecule type" value="Genomic_DNA"/>
</dbReference>
<keyword evidence="8 9" id="KW-0472">Membrane</keyword>
<dbReference type="Gene3D" id="2.40.50.100">
    <property type="match status" value="2"/>
</dbReference>
<evidence type="ECO:0000256" key="6">
    <source>
        <dbReference type="ARBA" id="ARBA00022692"/>
    </source>
</evidence>
<evidence type="ECO:0000256" key="1">
    <source>
        <dbReference type="ARBA" id="ARBA00004377"/>
    </source>
</evidence>
<keyword evidence="5 9" id="KW-0997">Cell inner membrane</keyword>
<comment type="caution">
    <text evidence="13">The sequence shown here is derived from an EMBL/GenBank/DDBJ whole genome shotgun (WGS) entry which is preliminary data.</text>
</comment>
<evidence type="ECO:0000256" key="11">
    <source>
        <dbReference type="SAM" id="MobiDB-lite"/>
    </source>
</evidence>
<dbReference type="InterPro" id="IPR006144">
    <property type="entry name" value="Secretion_HlyD_CS"/>
</dbReference>
<evidence type="ECO:0000256" key="5">
    <source>
        <dbReference type="ARBA" id="ARBA00022519"/>
    </source>
</evidence>
<name>E7RXM7_9BURK</name>
<reference evidence="13 14" key="1">
    <citation type="submission" date="2010-12" db="EMBL/GenBank/DDBJ databases">
        <authorList>
            <person name="Muzny D."/>
            <person name="Qin X."/>
            <person name="Deng J."/>
            <person name="Jiang H."/>
            <person name="Liu Y."/>
            <person name="Qu J."/>
            <person name="Song X.-Z."/>
            <person name="Zhang L."/>
            <person name="Thornton R."/>
            <person name="Coyle M."/>
            <person name="Francisco L."/>
            <person name="Jackson L."/>
            <person name="Javaid M."/>
            <person name="Korchina V."/>
            <person name="Kovar C."/>
            <person name="Mata R."/>
            <person name="Mathew T."/>
            <person name="Ngo R."/>
            <person name="Nguyen L."/>
            <person name="Nguyen N."/>
            <person name="Okwuonu G."/>
            <person name="Ongeri F."/>
            <person name="Pham C."/>
            <person name="Simmons D."/>
            <person name="Wilczek-Boney K."/>
            <person name="Hale W."/>
            <person name="Jakkamsetti A."/>
            <person name="Pham P."/>
            <person name="Ruth R."/>
            <person name="San Lucas F."/>
            <person name="Warren J."/>
            <person name="Zhang J."/>
            <person name="Zhao Z."/>
            <person name="Zhou C."/>
            <person name="Zhu D."/>
            <person name="Lee S."/>
            <person name="Bess C."/>
            <person name="Blankenburg K."/>
            <person name="Forbes L."/>
            <person name="Fu Q."/>
            <person name="Gubbala S."/>
            <person name="Hirani K."/>
            <person name="Jayaseelan J.C."/>
            <person name="Lara F."/>
            <person name="Munidasa M."/>
            <person name="Palculict T."/>
            <person name="Patil S."/>
            <person name="Pu L.-L."/>
            <person name="Saada N."/>
            <person name="Tang L."/>
            <person name="Weissenberger G."/>
            <person name="Zhu Y."/>
            <person name="Hemphill L."/>
            <person name="Shang Y."/>
            <person name="Youmans B."/>
            <person name="Ayvaz T."/>
            <person name="Ross M."/>
            <person name="Santibanez J."/>
            <person name="Aqrawi P."/>
            <person name="Gross S."/>
            <person name="Joshi V."/>
            <person name="Fowler G."/>
            <person name="Nazareth L."/>
            <person name="Reid J."/>
            <person name="Worley K."/>
            <person name="Petrosino J."/>
            <person name="Highlander S."/>
            <person name="Gibbs R."/>
        </authorList>
    </citation>
    <scope>NUCLEOTIDE SEQUENCE [LARGE SCALE GENOMIC DNA]</scope>
    <source>
        <strain evidence="13 14">ATCC 51599</strain>
    </source>
</reference>
<keyword evidence="7 9" id="KW-1133">Transmembrane helix</keyword>
<feature type="transmembrane region" description="Helical" evidence="9">
    <location>
        <begin position="67"/>
        <end position="86"/>
    </location>
</feature>
<dbReference type="Proteomes" id="UP000011021">
    <property type="component" value="Unassembled WGS sequence"/>
</dbReference>
<feature type="coiled-coil region" evidence="10">
    <location>
        <begin position="233"/>
        <end position="282"/>
    </location>
</feature>
<dbReference type="NCBIfam" id="TIGR01843">
    <property type="entry name" value="type_I_hlyD"/>
    <property type="match status" value="1"/>
</dbReference>